<accession>A0A4U8V2K6</accession>
<name>A0A4U8V2K6_STECR</name>
<reference evidence="1 2" key="1">
    <citation type="journal article" date="2015" name="Genome Biol.">
        <title>Comparative genomics of Steinernema reveals deeply conserved gene regulatory networks.</title>
        <authorList>
            <person name="Dillman A.R."/>
            <person name="Macchietto M."/>
            <person name="Porter C.F."/>
            <person name="Rogers A."/>
            <person name="Williams B."/>
            <person name="Antoshechkin I."/>
            <person name="Lee M.M."/>
            <person name="Goodwin Z."/>
            <person name="Lu X."/>
            <person name="Lewis E.E."/>
            <person name="Goodrich-Blair H."/>
            <person name="Stock S.P."/>
            <person name="Adams B.J."/>
            <person name="Sternberg P.W."/>
            <person name="Mortazavi A."/>
        </authorList>
    </citation>
    <scope>NUCLEOTIDE SEQUENCE [LARGE SCALE GENOMIC DNA]</scope>
    <source>
        <strain evidence="1 2">ALL</strain>
    </source>
</reference>
<proteinExistence type="predicted"/>
<sequence>MLLHSVSTLPSLVETFDSCKITKVGLFSGYWDESAQFCNTGYAIDLPSLQKSSTEKQKNTQPFKKNFFDEAAKQGHLNMNSCPILTTNGAIYELLNCTMLDSELLQTAKLEIVNGKAHIMLSQGVNTMERRGCEYGGVFEEYMITEVGPHGCPSHSRLSQI</sequence>
<dbReference type="Proteomes" id="UP000298663">
    <property type="component" value="Chromosome X"/>
</dbReference>
<comment type="caution">
    <text evidence="1">The sequence shown here is derived from an EMBL/GenBank/DDBJ whole genome shotgun (WGS) entry which is preliminary data.</text>
</comment>
<dbReference type="AlphaFoldDB" id="A0A4U8V2K6"/>
<protein>
    <submittedName>
        <fullName evidence="1">Uncharacterized protein</fullName>
    </submittedName>
</protein>
<organism evidence="1 2">
    <name type="scientific">Steinernema carpocapsae</name>
    <name type="common">Entomopathogenic nematode</name>
    <dbReference type="NCBI Taxonomy" id="34508"/>
    <lineage>
        <taxon>Eukaryota</taxon>
        <taxon>Metazoa</taxon>
        <taxon>Ecdysozoa</taxon>
        <taxon>Nematoda</taxon>
        <taxon>Chromadorea</taxon>
        <taxon>Rhabditida</taxon>
        <taxon>Tylenchina</taxon>
        <taxon>Panagrolaimomorpha</taxon>
        <taxon>Strongyloidoidea</taxon>
        <taxon>Steinernematidae</taxon>
        <taxon>Steinernema</taxon>
    </lineage>
</organism>
<dbReference type="EMBL" id="AZBU02000001">
    <property type="protein sequence ID" value="TMS39579.1"/>
    <property type="molecule type" value="Genomic_DNA"/>
</dbReference>
<evidence type="ECO:0000313" key="2">
    <source>
        <dbReference type="Proteomes" id="UP000298663"/>
    </source>
</evidence>
<evidence type="ECO:0000313" key="1">
    <source>
        <dbReference type="EMBL" id="TMS39579.1"/>
    </source>
</evidence>
<dbReference type="EMBL" id="CM016762">
    <property type="protein sequence ID" value="TMS39579.1"/>
    <property type="molecule type" value="Genomic_DNA"/>
</dbReference>
<keyword evidence="2" id="KW-1185">Reference proteome</keyword>
<reference evidence="1 2" key="2">
    <citation type="journal article" date="2019" name="G3 (Bethesda)">
        <title>Hybrid Assembly of the Genome of the Entomopathogenic Nematode Steinernema carpocapsae Identifies the X-Chromosome.</title>
        <authorList>
            <person name="Serra L."/>
            <person name="Macchietto M."/>
            <person name="Macias-Munoz A."/>
            <person name="McGill C.J."/>
            <person name="Rodriguez I.M."/>
            <person name="Rodriguez B."/>
            <person name="Murad R."/>
            <person name="Mortazavi A."/>
        </authorList>
    </citation>
    <scope>NUCLEOTIDE SEQUENCE [LARGE SCALE GENOMIC DNA]</scope>
    <source>
        <strain evidence="1 2">ALL</strain>
    </source>
</reference>
<gene>
    <name evidence="1" type="ORF">L596_006080</name>
</gene>